<proteinExistence type="predicted"/>
<dbReference type="Proteomes" id="UP000054560">
    <property type="component" value="Unassembled WGS sequence"/>
</dbReference>
<organism evidence="2 3">
    <name type="scientific">Sphaeroforma arctica JP610</name>
    <dbReference type="NCBI Taxonomy" id="667725"/>
    <lineage>
        <taxon>Eukaryota</taxon>
        <taxon>Ichthyosporea</taxon>
        <taxon>Ichthyophonida</taxon>
        <taxon>Sphaeroforma</taxon>
    </lineage>
</organism>
<dbReference type="OrthoDB" id="10625988at2759"/>
<sequence length="138" mass="15296">MAILRGVQQKKLFAYSVYVWVIPFVISVPFFDRNGQLRTSEYWFKCVMAIFSSWCTAVALRSVLPSRTSSLNGMLVASEIVAINWALDLLVFVHFGLGGYTLYTYFEKIGCGYLAGIAMGWLAGGVSSDAAINRKKST</sequence>
<gene>
    <name evidence="2" type="ORF">SARC_12131</name>
</gene>
<keyword evidence="3" id="KW-1185">Reference proteome</keyword>
<feature type="transmembrane region" description="Helical" evidence="1">
    <location>
        <begin position="12"/>
        <end position="30"/>
    </location>
</feature>
<reference evidence="2 3" key="1">
    <citation type="submission" date="2011-02" db="EMBL/GenBank/DDBJ databases">
        <title>The Genome Sequence of Sphaeroforma arctica JP610.</title>
        <authorList>
            <consortium name="The Broad Institute Genome Sequencing Platform"/>
            <person name="Russ C."/>
            <person name="Cuomo C."/>
            <person name="Young S.K."/>
            <person name="Zeng Q."/>
            <person name="Gargeya S."/>
            <person name="Alvarado L."/>
            <person name="Berlin A."/>
            <person name="Chapman S.B."/>
            <person name="Chen Z."/>
            <person name="Freedman E."/>
            <person name="Gellesch M."/>
            <person name="Goldberg J."/>
            <person name="Griggs A."/>
            <person name="Gujja S."/>
            <person name="Heilman E."/>
            <person name="Heiman D."/>
            <person name="Howarth C."/>
            <person name="Mehta T."/>
            <person name="Neiman D."/>
            <person name="Pearson M."/>
            <person name="Roberts A."/>
            <person name="Saif S."/>
            <person name="Shea T."/>
            <person name="Shenoy N."/>
            <person name="Sisk P."/>
            <person name="Stolte C."/>
            <person name="Sykes S."/>
            <person name="White J."/>
            <person name="Yandava C."/>
            <person name="Burger G."/>
            <person name="Gray M.W."/>
            <person name="Holland P.W.H."/>
            <person name="King N."/>
            <person name="Lang F.B.F."/>
            <person name="Roger A.J."/>
            <person name="Ruiz-Trillo I."/>
            <person name="Haas B."/>
            <person name="Nusbaum C."/>
            <person name="Birren B."/>
        </authorList>
    </citation>
    <scope>NUCLEOTIDE SEQUENCE [LARGE SCALE GENOMIC DNA]</scope>
    <source>
        <strain evidence="2 3">JP610</strain>
    </source>
</reference>
<dbReference type="GeneID" id="25912635"/>
<protein>
    <submittedName>
        <fullName evidence="2">Uncharacterized protein</fullName>
    </submittedName>
</protein>
<evidence type="ECO:0000313" key="3">
    <source>
        <dbReference type="Proteomes" id="UP000054560"/>
    </source>
</evidence>
<name>A0A0L0FEY9_9EUKA</name>
<keyword evidence="1" id="KW-0812">Transmembrane</keyword>
<accession>A0A0L0FEY9</accession>
<dbReference type="RefSeq" id="XP_014149244.1">
    <property type="nucleotide sequence ID" value="XM_014293769.1"/>
</dbReference>
<keyword evidence="1" id="KW-1133">Transmembrane helix</keyword>
<evidence type="ECO:0000256" key="1">
    <source>
        <dbReference type="SAM" id="Phobius"/>
    </source>
</evidence>
<dbReference type="EMBL" id="KQ243689">
    <property type="protein sequence ID" value="KNC75342.1"/>
    <property type="molecule type" value="Genomic_DNA"/>
</dbReference>
<feature type="transmembrane region" description="Helical" evidence="1">
    <location>
        <begin position="112"/>
        <end position="132"/>
    </location>
</feature>
<evidence type="ECO:0000313" key="2">
    <source>
        <dbReference type="EMBL" id="KNC75342.1"/>
    </source>
</evidence>
<feature type="transmembrane region" description="Helical" evidence="1">
    <location>
        <begin position="42"/>
        <end position="64"/>
    </location>
</feature>
<dbReference type="AlphaFoldDB" id="A0A0L0FEY9"/>
<keyword evidence="1" id="KW-0472">Membrane</keyword>